<dbReference type="GO" id="GO:0003824">
    <property type="term" value="F:catalytic activity"/>
    <property type="evidence" value="ECO:0007669"/>
    <property type="project" value="InterPro"/>
</dbReference>
<dbReference type="PANTHER" id="PTHR43798">
    <property type="entry name" value="MONOACYLGLYCEROL LIPASE"/>
    <property type="match status" value="1"/>
</dbReference>
<keyword evidence="3" id="KW-1185">Reference proteome</keyword>
<feature type="domain" description="AB hydrolase-1" evidence="1">
    <location>
        <begin position="27"/>
        <end position="256"/>
    </location>
</feature>
<dbReference type="Gene3D" id="3.40.50.1820">
    <property type="entry name" value="alpha/beta hydrolase"/>
    <property type="match status" value="1"/>
</dbReference>
<comment type="caution">
    <text evidence="2">The sequence shown here is derived from an EMBL/GenBank/DDBJ whole genome shotgun (WGS) entry which is preliminary data.</text>
</comment>
<reference evidence="2 3" key="1">
    <citation type="submission" date="2020-07" db="EMBL/GenBank/DDBJ databases">
        <title>Sequencing the genomes of 1000 actinobacteria strains.</title>
        <authorList>
            <person name="Klenk H.-P."/>
        </authorList>
    </citation>
    <scope>NUCLEOTIDE SEQUENCE [LARGE SCALE GENOMIC DNA]</scope>
    <source>
        <strain evidence="2 3">DSM 42178</strain>
    </source>
</reference>
<dbReference type="RefSeq" id="WP_179815092.1">
    <property type="nucleotide sequence ID" value="NZ_JACBZD010000001.1"/>
</dbReference>
<dbReference type="InterPro" id="IPR050266">
    <property type="entry name" value="AB_hydrolase_sf"/>
</dbReference>
<dbReference type="InterPro" id="IPR000639">
    <property type="entry name" value="Epox_hydrolase-like"/>
</dbReference>
<organism evidence="2 3">
    <name type="scientific">Allostreptomyces psammosilenae</name>
    <dbReference type="NCBI Taxonomy" id="1892865"/>
    <lineage>
        <taxon>Bacteria</taxon>
        <taxon>Bacillati</taxon>
        <taxon>Actinomycetota</taxon>
        <taxon>Actinomycetes</taxon>
        <taxon>Kitasatosporales</taxon>
        <taxon>Streptomycetaceae</taxon>
        <taxon>Allostreptomyces</taxon>
    </lineage>
</organism>
<accession>A0A852ZVW8</accession>
<dbReference type="Proteomes" id="UP000567795">
    <property type="component" value="Unassembled WGS sequence"/>
</dbReference>
<name>A0A852ZVW8_9ACTN</name>
<protein>
    <submittedName>
        <fullName evidence="2">Pimeloyl-ACP methyl ester carboxylesterase</fullName>
    </submittedName>
</protein>
<dbReference type="EMBL" id="JACBZD010000001">
    <property type="protein sequence ID" value="NYI06526.1"/>
    <property type="molecule type" value="Genomic_DNA"/>
</dbReference>
<dbReference type="InterPro" id="IPR029058">
    <property type="entry name" value="AB_hydrolase_fold"/>
</dbReference>
<dbReference type="PRINTS" id="PR00412">
    <property type="entry name" value="EPOXHYDRLASE"/>
</dbReference>
<evidence type="ECO:0000313" key="2">
    <source>
        <dbReference type="EMBL" id="NYI06526.1"/>
    </source>
</evidence>
<dbReference type="Pfam" id="PF00561">
    <property type="entry name" value="Abhydrolase_1"/>
    <property type="match status" value="1"/>
</dbReference>
<dbReference type="SUPFAM" id="SSF53474">
    <property type="entry name" value="alpha/beta-Hydrolases"/>
    <property type="match status" value="1"/>
</dbReference>
<evidence type="ECO:0000259" key="1">
    <source>
        <dbReference type="Pfam" id="PF00561"/>
    </source>
</evidence>
<dbReference type="AlphaFoldDB" id="A0A852ZVW8"/>
<dbReference type="InterPro" id="IPR000073">
    <property type="entry name" value="AB_hydrolase_1"/>
</dbReference>
<sequence>MSTASVGGITIGYYDSAVRGEPGEGVPLVLIHGHPFDRSMWGPQVAEFAAAGRRVITPDLRGYGASEVVPGVTPLAAFAGDVAALLDHLGVGEAVVGGLSMGGQIVMEFHRRFPERVRGLLLADTSPVAETAEGRRWRHEMADRLVREGLRGYAEEVLPRMVAPYNIEALPAVAEHVLAMMCSTPAQGAAAALRGRAERPDYTDSLTGVSVPTLIAVGRDDEFTPVADAELMHRLIPGSTLTVIPGAAHMPNLERPAEFNQALRALLKEVDGE</sequence>
<evidence type="ECO:0000313" key="3">
    <source>
        <dbReference type="Proteomes" id="UP000567795"/>
    </source>
</evidence>
<gene>
    <name evidence="2" type="ORF">FHU37_003469</name>
</gene>
<proteinExistence type="predicted"/>
<dbReference type="PRINTS" id="PR00111">
    <property type="entry name" value="ABHYDROLASE"/>
</dbReference>